<dbReference type="RefSeq" id="WP_073051007.1">
    <property type="nucleotide sequence ID" value="NZ_FQUP01000001.1"/>
</dbReference>
<dbReference type="SUPFAM" id="SSF52218">
    <property type="entry name" value="Flavoproteins"/>
    <property type="match status" value="1"/>
</dbReference>
<dbReference type="EMBL" id="FQUP01000001">
    <property type="protein sequence ID" value="SHE54262.1"/>
    <property type="molecule type" value="Genomic_DNA"/>
</dbReference>
<organism evidence="2 3">
    <name type="scientific">Kaistia soli DSM 19436</name>
    <dbReference type="NCBI Taxonomy" id="1122133"/>
    <lineage>
        <taxon>Bacteria</taxon>
        <taxon>Pseudomonadati</taxon>
        <taxon>Pseudomonadota</taxon>
        <taxon>Alphaproteobacteria</taxon>
        <taxon>Hyphomicrobiales</taxon>
        <taxon>Kaistiaceae</taxon>
        <taxon>Kaistia</taxon>
    </lineage>
</organism>
<dbReference type="OrthoDB" id="9812295at2"/>
<dbReference type="InterPro" id="IPR029039">
    <property type="entry name" value="Flavoprotein-like_sf"/>
</dbReference>
<sequence>MALKLNIIIVSTRPGRIGPHIARWFHDFARENSAFDATVVDLADFNLPVFDEPRHPRMKQYEHAHTKAWSASVDAADAFVFVTPEYNYFAPPSFVNAVSYLSSEWAFKPAGIVSYGGISGGLRAAQSEKSLLTTVNIMPIPEGIAVPMAPKLITDGVFEPNELILAGAKPMLDQLHRWATALQTMRAPVSA</sequence>
<protein>
    <submittedName>
        <fullName evidence="2">NAD(P)H-dependent FMN reductase</fullName>
    </submittedName>
</protein>
<dbReference type="GO" id="GO:0016491">
    <property type="term" value="F:oxidoreductase activity"/>
    <property type="evidence" value="ECO:0007669"/>
    <property type="project" value="InterPro"/>
</dbReference>
<dbReference type="Pfam" id="PF03358">
    <property type="entry name" value="FMN_red"/>
    <property type="match status" value="1"/>
</dbReference>
<feature type="domain" description="NADPH-dependent FMN reductase-like" evidence="1">
    <location>
        <begin position="4"/>
        <end position="147"/>
    </location>
</feature>
<dbReference type="AlphaFoldDB" id="A0A1M4UBS7"/>
<reference evidence="2 3" key="1">
    <citation type="submission" date="2016-11" db="EMBL/GenBank/DDBJ databases">
        <authorList>
            <person name="Jaros S."/>
            <person name="Januszkiewicz K."/>
            <person name="Wedrychowicz H."/>
        </authorList>
    </citation>
    <scope>NUCLEOTIDE SEQUENCE [LARGE SCALE GENOMIC DNA]</scope>
    <source>
        <strain evidence="2 3">DSM 19436</strain>
    </source>
</reference>
<dbReference type="Gene3D" id="3.40.50.360">
    <property type="match status" value="1"/>
</dbReference>
<keyword evidence="3" id="KW-1185">Reference proteome</keyword>
<dbReference type="STRING" id="1122133.SAMN02745157_0402"/>
<evidence type="ECO:0000313" key="2">
    <source>
        <dbReference type="EMBL" id="SHE54262.1"/>
    </source>
</evidence>
<gene>
    <name evidence="2" type="ORF">SAMN02745157_0402</name>
</gene>
<accession>A0A1M4UBS7</accession>
<dbReference type="GO" id="GO:0010181">
    <property type="term" value="F:FMN binding"/>
    <property type="evidence" value="ECO:0007669"/>
    <property type="project" value="TreeGrafter"/>
</dbReference>
<name>A0A1M4UBS7_9HYPH</name>
<dbReference type="PANTHER" id="PTHR30543">
    <property type="entry name" value="CHROMATE REDUCTASE"/>
    <property type="match status" value="1"/>
</dbReference>
<dbReference type="GO" id="GO:0005829">
    <property type="term" value="C:cytosol"/>
    <property type="evidence" value="ECO:0007669"/>
    <property type="project" value="TreeGrafter"/>
</dbReference>
<evidence type="ECO:0000313" key="3">
    <source>
        <dbReference type="Proteomes" id="UP000184485"/>
    </source>
</evidence>
<evidence type="ECO:0000259" key="1">
    <source>
        <dbReference type="Pfam" id="PF03358"/>
    </source>
</evidence>
<proteinExistence type="predicted"/>
<dbReference type="Proteomes" id="UP000184485">
    <property type="component" value="Unassembled WGS sequence"/>
</dbReference>
<dbReference type="PANTHER" id="PTHR30543:SF21">
    <property type="entry name" value="NAD(P)H-DEPENDENT FMN REDUCTASE LOT6"/>
    <property type="match status" value="1"/>
</dbReference>
<dbReference type="InterPro" id="IPR050712">
    <property type="entry name" value="NAD(P)H-dep_reductase"/>
</dbReference>
<dbReference type="InterPro" id="IPR005025">
    <property type="entry name" value="FMN_Rdtase-like_dom"/>
</dbReference>